<keyword evidence="3" id="KW-1185">Reference proteome</keyword>
<organism evidence="2 3">
    <name type="scientific">Paxillus involutus ATCC 200175</name>
    <dbReference type="NCBI Taxonomy" id="664439"/>
    <lineage>
        <taxon>Eukaryota</taxon>
        <taxon>Fungi</taxon>
        <taxon>Dikarya</taxon>
        <taxon>Basidiomycota</taxon>
        <taxon>Agaricomycotina</taxon>
        <taxon>Agaricomycetes</taxon>
        <taxon>Agaricomycetidae</taxon>
        <taxon>Boletales</taxon>
        <taxon>Paxilineae</taxon>
        <taxon>Paxillaceae</taxon>
        <taxon>Paxillus</taxon>
    </lineage>
</organism>
<dbReference type="InterPro" id="IPR010730">
    <property type="entry name" value="HET"/>
</dbReference>
<dbReference type="AlphaFoldDB" id="A0A0C9TAI8"/>
<dbReference type="HOGENOM" id="CLU_000288_138_1_1"/>
<dbReference type="Proteomes" id="UP000053647">
    <property type="component" value="Unassembled WGS sequence"/>
</dbReference>
<protein>
    <recommendedName>
        <fullName evidence="1">Heterokaryon incompatibility domain-containing protein</fullName>
    </recommendedName>
</protein>
<proteinExistence type="predicted"/>
<dbReference type="PANTHER" id="PTHR10622:SF10">
    <property type="entry name" value="HET DOMAIN-CONTAINING PROTEIN"/>
    <property type="match status" value="1"/>
</dbReference>
<dbReference type="OrthoDB" id="2631455at2759"/>
<evidence type="ECO:0000259" key="1">
    <source>
        <dbReference type="Pfam" id="PF06985"/>
    </source>
</evidence>
<dbReference type="EMBL" id="KN821167">
    <property type="protein sequence ID" value="KIJ05192.1"/>
    <property type="molecule type" value="Genomic_DNA"/>
</dbReference>
<feature type="domain" description="Heterokaryon incompatibility" evidence="1">
    <location>
        <begin position="86"/>
        <end position="179"/>
    </location>
</feature>
<name>A0A0C9TAI8_PAXIN</name>
<dbReference type="PANTHER" id="PTHR10622">
    <property type="entry name" value="HET DOMAIN-CONTAINING PROTEIN"/>
    <property type="match status" value="1"/>
</dbReference>
<gene>
    <name evidence="2" type="ORF">PAXINDRAFT_103875</name>
</gene>
<accession>A0A0C9TAI8</accession>
<reference evidence="2 3" key="1">
    <citation type="submission" date="2014-06" db="EMBL/GenBank/DDBJ databases">
        <authorList>
            <consortium name="DOE Joint Genome Institute"/>
            <person name="Kuo A."/>
            <person name="Kohler A."/>
            <person name="Nagy L.G."/>
            <person name="Floudas D."/>
            <person name="Copeland A."/>
            <person name="Barry K.W."/>
            <person name="Cichocki N."/>
            <person name="Veneault-Fourrey C."/>
            <person name="LaButti K."/>
            <person name="Lindquist E.A."/>
            <person name="Lipzen A."/>
            <person name="Lundell T."/>
            <person name="Morin E."/>
            <person name="Murat C."/>
            <person name="Sun H."/>
            <person name="Tunlid A."/>
            <person name="Henrissat B."/>
            <person name="Grigoriev I.V."/>
            <person name="Hibbett D.S."/>
            <person name="Martin F."/>
            <person name="Nordberg H.P."/>
            <person name="Cantor M.N."/>
            <person name="Hua S.X."/>
        </authorList>
    </citation>
    <scope>NUCLEOTIDE SEQUENCE [LARGE SCALE GENOMIC DNA]</scope>
    <source>
        <strain evidence="2 3">ATCC 200175</strain>
    </source>
</reference>
<sequence length="504" mass="58130">MYHLISSINMAQESNEERLRRTCLDYFDEYVFNQLPLYLIRLSDMELLSRNDIWEDVRPLVDIPKLNYQGVLLESCEEYVRNLVEFAILSHRWGFGEPQFYEMSSKRYGKKTMPTGPGFEKLLEFCKKARDDYGCAYAWSDTCCINKESSTELEEAIRSMYRWYKDAYVCIVHLAQTSSIKDFPSEPWFTRGWTLQELLAPRRLRLFGKDWRPICPEKEDLSGDGDEVDSFPYPNDKRSSFMLMAISQVTDIHVKHLHNTPLQSISVCERMTWASQRQTTRVEDVAYSLFGIFDISIPIAYGEGGRAFYRLMEAIVQRCTDPTLFAWAGKRSPYSLALPSSPACYRRTVPGTVPGNYLPKSTFLRGLPPDIGDPSYTNTKLGLQVKLLVVPVRGHHSTGPPRCEFTPIDTALPHTITAFSRHISPDIDGYALGIVNYTATDETHGELHAGKYYFCMLLLRLWTHYTNYATLRLKIPTKNLLTFYSIVTFREKLETVCLSHNWVD</sequence>
<dbReference type="Pfam" id="PF06985">
    <property type="entry name" value="HET"/>
    <property type="match status" value="1"/>
</dbReference>
<reference evidence="3" key="2">
    <citation type="submission" date="2015-01" db="EMBL/GenBank/DDBJ databases">
        <title>Evolutionary Origins and Diversification of the Mycorrhizal Mutualists.</title>
        <authorList>
            <consortium name="DOE Joint Genome Institute"/>
            <consortium name="Mycorrhizal Genomics Consortium"/>
            <person name="Kohler A."/>
            <person name="Kuo A."/>
            <person name="Nagy L.G."/>
            <person name="Floudas D."/>
            <person name="Copeland A."/>
            <person name="Barry K.W."/>
            <person name="Cichocki N."/>
            <person name="Veneault-Fourrey C."/>
            <person name="LaButti K."/>
            <person name="Lindquist E.A."/>
            <person name="Lipzen A."/>
            <person name="Lundell T."/>
            <person name="Morin E."/>
            <person name="Murat C."/>
            <person name="Riley R."/>
            <person name="Ohm R."/>
            <person name="Sun H."/>
            <person name="Tunlid A."/>
            <person name="Henrissat B."/>
            <person name="Grigoriev I.V."/>
            <person name="Hibbett D.S."/>
            <person name="Martin F."/>
        </authorList>
    </citation>
    <scope>NUCLEOTIDE SEQUENCE [LARGE SCALE GENOMIC DNA]</scope>
    <source>
        <strain evidence="3">ATCC 200175</strain>
    </source>
</reference>
<evidence type="ECO:0000313" key="2">
    <source>
        <dbReference type="EMBL" id="KIJ05192.1"/>
    </source>
</evidence>
<evidence type="ECO:0000313" key="3">
    <source>
        <dbReference type="Proteomes" id="UP000053647"/>
    </source>
</evidence>